<keyword evidence="1" id="KW-1133">Transmembrane helix</keyword>
<keyword evidence="1" id="KW-0472">Membrane</keyword>
<evidence type="ECO:0000313" key="3">
    <source>
        <dbReference type="Proteomes" id="UP000245712"/>
    </source>
</evidence>
<proteinExistence type="predicted"/>
<sequence length="88" mass="9632">MKALLANVVGVIGLFLVLVFPVGYILFTEPVAGVVSQMAWSIGIDRNAEPGDSLVDCALLFSFVLAVVGVFLVNMLNRQRRRRPENVE</sequence>
<organism evidence="2 3">
    <name type="scientific">Paraburkholderia unamae</name>
    <dbReference type="NCBI Taxonomy" id="219649"/>
    <lineage>
        <taxon>Bacteria</taxon>
        <taxon>Pseudomonadati</taxon>
        <taxon>Pseudomonadota</taxon>
        <taxon>Betaproteobacteria</taxon>
        <taxon>Burkholderiales</taxon>
        <taxon>Burkholderiaceae</taxon>
        <taxon>Paraburkholderia</taxon>
    </lineage>
</organism>
<evidence type="ECO:0000256" key="1">
    <source>
        <dbReference type="SAM" id="Phobius"/>
    </source>
</evidence>
<protein>
    <submittedName>
        <fullName evidence="2">Uncharacterized protein</fullName>
    </submittedName>
</protein>
<reference evidence="2 3" key="1">
    <citation type="submission" date="2018-05" db="EMBL/GenBank/DDBJ databases">
        <title>Genomic Encyclopedia of Type Strains, Phase IV (KMG-V): Genome sequencing to study the core and pangenomes of soil and plant-associated prokaryotes.</title>
        <authorList>
            <person name="Whitman W."/>
        </authorList>
    </citation>
    <scope>NUCLEOTIDE SEQUENCE [LARGE SCALE GENOMIC DNA]</scope>
    <source>
        <strain evidence="2 3">SCZa-39</strain>
    </source>
</reference>
<name>A0ABX5KPE4_9BURK</name>
<dbReference type="Proteomes" id="UP000245712">
    <property type="component" value="Unassembled WGS sequence"/>
</dbReference>
<dbReference type="EMBL" id="QEOB01000009">
    <property type="protein sequence ID" value="PVX82398.1"/>
    <property type="molecule type" value="Genomic_DNA"/>
</dbReference>
<accession>A0ABX5KPE4</accession>
<gene>
    <name evidence="2" type="ORF">C7402_109252</name>
</gene>
<keyword evidence="3" id="KW-1185">Reference proteome</keyword>
<comment type="caution">
    <text evidence="2">The sequence shown here is derived from an EMBL/GenBank/DDBJ whole genome shotgun (WGS) entry which is preliminary data.</text>
</comment>
<dbReference type="RefSeq" id="WP_116611844.1">
    <property type="nucleotide sequence ID" value="NZ_CAJZAT010000220.1"/>
</dbReference>
<evidence type="ECO:0000313" key="2">
    <source>
        <dbReference type="EMBL" id="PVX82398.1"/>
    </source>
</evidence>
<feature type="transmembrane region" description="Helical" evidence="1">
    <location>
        <begin position="58"/>
        <end position="76"/>
    </location>
</feature>
<feature type="transmembrane region" description="Helical" evidence="1">
    <location>
        <begin position="7"/>
        <end position="27"/>
    </location>
</feature>
<keyword evidence="1" id="KW-0812">Transmembrane</keyword>